<dbReference type="GO" id="GO:0006355">
    <property type="term" value="P:regulation of DNA-templated transcription"/>
    <property type="evidence" value="ECO:0007669"/>
    <property type="project" value="InterPro"/>
</dbReference>
<accession>A0A3S3PSK5</accession>
<dbReference type="InterPro" id="IPR016032">
    <property type="entry name" value="Sig_transdc_resp-reg_C-effctor"/>
</dbReference>
<reference evidence="6 7" key="1">
    <citation type="submission" date="2018-06" db="EMBL/GenBank/DDBJ databases">
        <title>Pedobacter endophyticus sp. nov., an endophytic bacterium isolated from a leaf of Triticum aestivum.</title>
        <authorList>
            <person name="Zhang L."/>
        </authorList>
    </citation>
    <scope>NUCLEOTIDE SEQUENCE [LARGE SCALE GENOMIC DNA]</scope>
    <source>
        <strain evidence="6 7">CM134L-2</strain>
    </source>
</reference>
<dbReference type="SUPFAM" id="SSF52172">
    <property type="entry name" value="CheY-like"/>
    <property type="match status" value="1"/>
</dbReference>
<keyword evidence="7" id="KW-1185">Reference proteome</keyword>
<evidence type="ECO:0000259" key="5">
    <source>
        <dbReference type="PROSITE" id="PS50110"/>
    </source>
</evidence>
<evidence type="ECO:0000256" key="4">
    <source>
        <dbReference type="PROSITE-ProRule" id="PRU00169"/>
    </source>
</evidence>
<sequence>MFQKVLIAEDFPSVNYSVQRTLEELGIAHNIKNHVYYCDHALARIQKALNENEPYELLITDLSFDDDATPQEIKDGATLIKAVKALQPDLKVLVFSIENRFAVAQKLFNELRLDGYVPKGRSDARDLQLAIETIYENKKHLSGNLKKVPSDDIVYDFTTRDIAIITQILAGATQKEIAEYLEKNNITPSGLSSIEKRLKAIKDDLNFNNNQQLIAYCKDYNII</sequence>
<evidence type="ECO:0000313" key="7">
    <source>
        <dbReference type="Proteomes" id="UP000284120"/>
    </source>
</evidence>
<feature type="modified residue" description="4-aspartylphosphate" evidence="4">
    <location>
        <position position="61"/>
    </location>
</feature>
<dbReference type="EMBL" id="SAYW01000006">
    <property type="protein sequence ID" value="RWU04877.1"/>
    <property type="molecule type" value="Genomic_DNA"/>
</dbReference>
<dbReference type="Gene3D" id="3.40.50.2300">
    <property type="match status" value="1"/>
</dbReference>
<protein>
    <submittedName>
        <fullName evidence="6">Response regulator transcription factor</fullName>
    </submittedName>
</protein>
<dbReference type="Proteomes" id="UP000284120">
    <property type="component" value="Unassembled WGS sequence"/>
</dbReference>
<dbReference type="OrthoDB" id="659223at2"/>
<dbReference type="InterPro" id="IPR039420">
    <property type="entry name" value="WalR-like"/>
</dbReference>
<dbReference type="AlphaFoldDB" id="A0A3S3PSK5"/>
<evidence type="ECO:0000256" key="1">
    <source>
        <dbReference type="ARBA" id="ARBA00023015"/>
    </source>
</evidence>
<gene>
    <name evidence="6" type="ORF">DPV69_17085</name>
</gene>
<dbReference type="PROSITE" id="PS50110">
    <property type="entry name" value="RESPONSE_REGULATORY"/>
    <property type="match status" value="1"/>
</dbReference>
<dbReference type="InterPro" id="IPR001789">
    <property type="entry name" value="Sig_transdc_resp-reg_receiver"/>
</dbReference>
<feature type="domain" description="Response regulatory" evidence="5">
    <location>
        <begin position="4"/>
        <end position="134"/>
    </location>
</feature>
<dbReference type="PANTHER" id="PTHR43214:SF41">
    <property type="entry name" value="NITRATE_NITRITE RESPONSE REGULATOR PROTEIN NARP"/>
    <property type="match status" value="1"/>
</dbReference>
<keyword evidence="2" id="KW-0238">DNA-binding</keyword>
<keyword evidence="4" id="KW-0597">Phosphoprotein</keyword>
<keyword evidence="3" id="KW-0804">Transcription</keyword>
<dbReference type="GO" id="GO:0003677">
    <property type="term" value="F:DNA binding"/>
    <property type="evidence" value="ECO:0007669"/>
    <property type="project" value="UniProtKB-KW"/>
</dbReference>
<keyword evidence="1" id="KW-0805">Transcription regulation</keyword>
<comment type="caution">
    <text evidence="6">The sequence shown here is derived from an EMBL/GenBank/DDBJ whole genome shotgun (WGS) entry which is preliminary data.</text>
</comment>
<evidence type="ECO:0000313" key="6">
    <source>
        <dbReference type="EMBL" id="RWU04877.1"/>
    </source>
</evidence>
<evidence type="ECO:0000256" key="3">
    <source>
        <dbReference type="ARBA" id="ARBA00023163"/>
    </source>
</evidence>
<dbReference type="SMART" id="SM00448">
    <property type="entry name" value="REC"/>
    <property type="match status" value="1"/>
</dbReference>
<dbReference type="PANTHER" id="PTHR43214">
    <property type="entry name" value="TWO-COMPONENT RESPONSE REGULATOR"/>
    <property type="match status" value="1"/>
</dbReference>
<organism evidence="6 7">
    <name type="scientific">Pedobacter chitinilyticus</name>
    <dbReference type="NCBI Taxonomy" id="2233776"/>
    <lineage>
        <taxon>Bacteria</taxon>
        <taxon>Pseudomonadati</taxon>
        <taxon>Bacteroidota</taxon>
        <taxon>Sphingobacteriia</taxon>
        <taxon>Sphingobacteriales</taxon>
        <taxon>Sphingobacteriaceae</taxon>
        <taxon>Pedobacter</taxon>
    </lineage>
</organism>
<evidence type="ECO:0000256" key="2">
    <source>
        <dbReference type="ARBA" id="ARBA00023125"/>
    </source>
</evidence>
<dbReference type="RefSeq" id="WP_113648629.1">
    <property type="nucleotide sequence ID" value="NZ_QMHN01000006.1"/>
</dbReference>
<dbReference type="GO" id="GO:0000160">
    <property type="term" value="P:phosphorelay signal transduction system"/>
    <property type="evidence" value="ECO:0007669"/>
    <property type="project" value="InterPro"/>
</dbReference>
<proteinExistence type="predicted"/>
<dbReference type="SUPFAM" id="SSF46894">
    <property type="entry name" value="C-terminal effector domain of the bipartite response regulators"/>
    <property type="match status" value="1"/>
</dbReference>
<name>A0A3S3PSK5_9SPHI</name>
<dbReference type="InterPro" id="IPR011006">
    <property type="entry name" value="CheY-like_superfamily"/>
</dbReference>